<name>A0ABD7JZ36_PSEAI</name>
<organism evidence="2 3">
    <name type="scientific">Pseudomonas aeruginosa</name>
    <dbReference type="NCBI Taxonomy" id="287"/>
    <lineage>
        <taxon>Bacteria</taxon>
        <taxon>Pseudomonadati</taxon>
        <taxon>Pseudomonadota</taxon>
        <taxon>Gammaproteobacteria</taxon>
        <taxon>Pseudomonadales</taxon>
        <taxon>Pseudomonadaceae</taxon>
        <taxon>Pseudomonas</taxon>
    </lineage>
</organism>
<proteinExistence type="predicted"/>
<protein>
    <submittedName>
        <fullName evidence="2">TIGR02391 family protein</fullName>
    </submittedName>
</protein>
<evidence type="ECO:0000313" key="3">
    <source>
        <dbReference type="Proteomes" id="UP000276985"/>
    </source>
</evidence>
<comment type="caution">
    <text evidence="2">The sequence shown here is derived from an EMBL/GenBank/DDBJ whole genome shotgun (WGS) entry which is preliminary data.</text>
</comment>
<reference evidence="2 3" key="1">
    <citation type="submission" date="2018-12" db="EMBL/GenBank/DDBJ databases">
        <title>Pseudomonas aeruginosa Diversity Panel.</title>
        <authorList>
            <person name="Snesrud E."/>
            <person name="Mcgann P."/>
        </authorList>
    </citation>
    <scope>NUCLEOTIDE SEQUENCE [LARGE SCALE GENOMIC DNA]</scope>
    <source>
        <strain evidence="2 3">MRSN6241</strain>
    </source>
</reference>
<evidence type="ECO:0000313" key="2">
    <source>
        <dbReference type="EMBL" id="RTS42811.1"/>
    </source>
</evidence>
<dbReference type="EMBL" id="RXTL01000029">
    <property type="protein sequence ID" value="RTS42811.1"/>
    <property type="molecule type" value="Genomic_DNA"/>
</dbReference>
<dbReference type="AlphaFoldDB" id="A0ABD7JZ36"/>
<gene>
    <name evidence="2" type="ORF">DY940_22630</name>
</gene>
<dbReference type="Proteomes" id="UP000276985">
    <property type="component" value="Unassembled WGS sequence"/>
</dbReference>
<dbReference type="Pfam" id="PF09509">
    <property type="entry name" value="Hypoth_Ymh"/>
    <property type="match status" value="1"/>
</dbReference>
<evidence type="ECO:0000259" key="1">
    <source>
        <dbReference type="Pfam" id="PF09509"/>
    </source>
</evidence>
<accession>A0ABD7JZ36</accession>
<sequence length="303" mass="33919">MNRVFQGRKMRKSVDVSKVAGIEYHGSDGITQDCIDALVHIINAGERIESAWLLSCFHSDGTGGHAFLLSIFPARQVLIKPGFTSGYSGEGPRGLSTALKILQLHNVDIDEFEIDSSTMQRAEAGCLTSKDIEKLEAARPIRPNRFYDYIQRNPALFREGDAREVQRCFPATLNIGLLDERLVELAIGFFDNPDFAISTAFRRLEDIVRSRTQIFDKSGSHLFKKAFEGDKSLLHWNDQDGGEQAGKAGLFVAVFLAYRNPRAHREISSNPREAAREFMLINQLYLLEAMAVERVADVAVPDQ</sequence>
<feature type="domain" description="Conserved hypothetical protein CHP02391" evidence="1">
    <location>
        <begin position="195"/>
        <end position="283"/>
    </location>
</feature>
<dbReference type="InterPro" id="IPR012654">
    <property type="entry name" value="CHP02391"/>
</dbReference>